<comment type="caution">
    <text evidence="2">The sequence shown here is derived from an EMBL/GenBank/DDBJ whole genome shotgun (WGS) entry which is preliminary data.</text>
</comment>
<evidence type="ECO:0000313" key="3">
    <source>
        <dbReference type="Proteomes" id="UP000460558"/>
    </source>
</evidence>
<feature type="region of interest" description="Disordered" evidence="1">
    <location>
        <begin position="41"/>
        <end position="69"/>
    </location>
</feature>
<sequence length="196" mass="20222">MQPSELPDLAHTRTRPAHWLATAAALAAAIALAGGLQSATASQPGKTAARPGDHAAPADPRPKTAPDPARVALPLECGAIGSVISQKTTGDLDGDRTPETVVAAHCDAGSGTPPSGIYVLAHDRKGAPRVVATLIDTSRQQTADKLAIHDGAVTATLLGYSSAQTPRCCPDLKETAEWQWKDGKFLRTAGSEPRAL</sequence>
<accession>A0ABW9NS91</accession>
<reference evidence="2 3" key="1">
    <citation type="submission" date="2019-06" db="EMBL/GenBank/DDBJ databases">
        <title>Comparative genomics and metabolomics analyses of clavulanic acid producing Streptomyces species provides insight into specialized metabolism and evolution of beta-lactam biosynthetic gene clusters.</title>
        <authorList>
            <person name="Moore M.A."/>
            <person name="Cruz-Morales P."/>
            <person name="Barona Gomez F."/>
            <person name="Kapil T."/>
        </authorList>
    </citation>
    <scope>NUCLEOTIDE SEQUENCE [LARGE SCALE GENOMIC DNA]</scope>
    <source>
        <strain evidence="2 3">T-272</strain>
    </source>
</reference>
<evidence type="ECO:0008006" key="4">
    <source>
        <dbReference type="Google" id="ProtNLM"/>
    </source>
</evidence>
<dbReference type="RefSeq" id="WP_323371481.1">
    <property type="nucleotide sequence ID" value="NZ_VDEQ01000110.1"/>
</dbReference>
<keyword evidence="3" id="KW-1185">Reference proteome</keyword>
<name>A0ABW9NS91_9ACTN</name>
<protein>
    <recommendedName>
        <fullName evidence="4">VCBS repeat-containing protein</fullName>
    </recommendedName>
</protein>
<evidence type="ECO:0000256" key="1">
    <source>
        <dbReference type="SAM" id="MobiDB-lite"/>
    </source>
</evidence>
<dbReference type="EMBL" id="VDEQ01000110">
    <property type="protein sequence ID" value="MQS36177.1"/>
    <property type="molecule type" value="Genomic_DNA"/>
</dbReference>
<gene>
    <name evidence="2" type="ORF">FFZ77_11360</name>
</gene>
<evidence type="ECO:0000313" key="2">
    <source>
        <dbReference type="EMBL" id="MQS36177.1"/>
    </source>
</evidence>
<dbReference type="Proteomes" id="UP000460558">
    <property type="component" value="Unassembled WGS sequence"/>
</dbReference>
<organism evidence="2 3">
    <name type="scientific">Streptomyces katsurahamanus</name>
    <dbReference type="NCBI Taxonomy" id="2577098"/>
    <lineage>
        <taxon>Bacteria</taxon>
        <taxon>Bacillati</taxon>
        <taxon>Actinomycetota</taxon>
        <taxon>Actinomycetes</taxon>
        <taxon>Kitasatosporales</taxon>
        <taxon>Streptomycetaceae</taxon>
        <taxon>Streptomyces</taxon>
    </lineage>
</organism>
<proteinExistence type="predicted"/>